<keyword evidence="2" id="KW-1185">Reference proteome</keyword>
<dbReference type="AlphaFoldDB" id="A0AA35LPR9"/>
<evidence type="ECO:0000313" key="1">
    <source>
        <dbReference type="EMBL" id="CAI6017256.1"/>
    </source>
</evidence>
<proteinExistence type="predicted"/>
<evidence type="ECO:0000313" key="2">
    <source>
        <dbReference type="Proteomes" id="UP001160390"/>
    </source>
</evidence>
<comment type="caution">
    <text evidence="1">The sequence shown here is derived from an EMBL/GenBank/DDBJ whole genome shotgun (WGS) entry which is preliminary data.</text>
</comment>
<sequence>MDEDENTDPLDALGLNKLFSEFKEKYVQSGFEADGISTEFGQCCGVLRLKDATLLMKSITGR</sequence>
<protein>
    <submittedName>
        <fullName evidence="1">Uncharacterized protein</fullName>
    </submittedName>
</protein>
<dbReference type="EMBL" id="CABFNP030000456">
    <property type="protein sequence ID" value="CAI6017256.1"/>
    <property type="molecule type" value="Genomic_DNA"/>
</dbReference>
<organism evidence="1 2">
    <name type="scientific">Clonostachys chloroleuca</name>
    <dbReference type="NCBI Taxonomy" id="1926264"/>
    <lineage>
        <taxon>Eukaryota</taxon>
        <taxon>Fungi</taxon>
        <taxon>Dikarya</taxon>
        <taxon>Ascomycota</taxon>
        <taxon>Pezizomycotina</taxon>
        <taxon>Sordariomycetes</taxon>
        <taxon>Hypocreomycetidae</taxon>
        <taxon>Hypocreales</taxon>
        <taxon>Bionectriaceae</taxon>
        <taxon>Clonostachys</taxon>
    </lineage>
</organism>
<name>A0AA35LPR9_9HYPO</name>
<dbReference type="Proteomes" id="UP001160390">
    <property type="component" value="Unassembled WGS sequence"/>
</dbReference>
<gene>
    <name evidence="1" type="ORF">CCHLO57077_00015079</name>
</gene>
<accession>A0AA35LPR9</accession>
<reference evidence="1" key="1">
    <citation type="submission" date="2023-01" db="EMBL/GenBank/DDBJ databases">
        <authorList>
            <person name="Piombo E."/>
        </authorList>
    </citation>
    <scope>NUCLEOTIDE SEQUENCE</scope>
</reference>